<accession>A0A1V9Y4H0</accession>
<protein>
    <recommendedName>
        <fullName evidence="4">tRNA N(3)-methylcytidine methyltransferase</fullName>
        <ecNumber evidence="4">2.1.1.-</ecNumber>
    </recommendedName>
</protein>
<evidence type="ECO:0000256" key="1">
    <source>
        <dbReference type="ARBA" id="ARBA00009725"/>
    </source>
</evidence>
<proteinExistence type="inferred from homology"/>
<name>A0A1V9Y4H0_9STRA</name>
<reference evidence="6 7" key="1">
    <citation type="journal article" date="2014" name="Genome Biol. Evol.">
        <title>The secreted proteins of Achlya hypogyna and Thraustotheca clavata identify the ancestral oomycete secretome and reveal gene acquisitions by horizontal gene transfer.</title>
        <authorList>
            <person name="Misner I."/>
            <person name="Blouin N."/>
            <person name="Leonard G."/>
            <person name="Richards T.A."/>
            <person name="Lane C.E."/>
        </authorList>
    </citation>
    <scope>NUCLEOTIDE SEQUENCE [LARGE SCALE GENOMIC DNA]</scope>
    <source>
        <strain evidence="6 7">ATCC 34112</strain>
    </source>
</reference>
<dbReference type="InterPro" id="IPR029063">
    <property type="entry name" value="SAM-dependent_MTases_sf"/>
</dbReference>
<dbReference type="GO" id="GO:0008173">
    <property type="term" value="F:RNA methyltransferase activity"/>
    <property type="evidence" value="ECO:0007669"/>
    <property type="project" value="UniProtKB-ARBA"/>
</dbReference>
<feature type="domain" description="Methyltransferase type 12" evidence="5">
    <location>
        <begin position="75"/>
        <end position="174"/>
    </location>
</feature>
<dbReference type="Pfam" id="PF08242">
    <property type="entry name" value="Methyltransf_12"/>
    <property type="match status" value="1"/>
</dbReference>
<dbReference type="AlphaFoldDB" id="A0A1V9Y4H0"/>
<comment type="similarity">
    <text evidence="1 4">Belongs to the methyltransferase superfamily. METL family.</text>
</comment>
<dbReference type="GO" id="GO:0008757">
    <property type="term" value="F:S-adenosylmethionine-dependent methyltransferase activity"/>
    <property type="evidence" value="ECO:0007669"/>
    <property type="project" value="UniProtKB-ARBA"/>
</dbReference>
<comment type="function">
    <text evidence="4">S-adenosyl-L-methionine-dependent methyltransferase.</text>
</comment>
<dbReference type="Proteomes" id="UP000243217">
    <property type="component" value="Unassembled WGS sequence"/>
</dbReference>
<dbReference type="SUPFAM" id="SSF53335">
    <property type="entry name" value="S-adenosyl-L-methionine-dependent methyltransferases"/>
    <property type="match status" value="1"/>
</dbReference>
<sequence>MTSFHCHDFDWNELAAACEGQLATPVENVDTSNLCTLAQDNWDVFHAKNNGKVYKPRNYLYKEFPELLKDNLTLLEIGCGYGSAIFPLLAQSPSMFAHVCDFSQHAITILQENSEYDGKRCHAFVCDVVSQEIDVPDASIDIVLMIFVLSAIPPHEFDNVMAKIYKALKPGGIVCFRDYGLYDLAMLRSSKRIESTSHGFNSLYYRSDGTLAYFFSKGELERIFTANNRFQVVENEYNTVRLRNRKTQTNMDRVWVHGKFQKI</sequence>
<dbReference type="EMBL" id="JNBS01005165">
    <property type="protein sequence ID" value="OQR80621.1"/>
    <property type="molecule type" value="Genomic_DNA"/>
</dbReference>
<dbReference type="EC" id="2.1.1.-" evidence="4"/>
<dbReference type="STRING" id="74557.A0A1V9Y4H0"/>
<evidence type="ECO:0000256" key="4">
    <source>
        <dbReference type="PIRNR" id="PIRNR037755"/>
    </source>
</evidence>
<keyword evidence="3 4" id="KW-0808">Transferase</keyword>
<dbReference type="PIRSF" id="PIRSF037755">
    <property type="entry name" value="Mettl2_prd"/>
    <property type="match status" value="1"/>
</dbReference>
<dbReference type="PANTHER" id="PTHR22809">
    <property type="entry name" value="METHYLTRANSFERASE-RELATED"/>
    <property type="match status" value="1"/>
</dbReference>
<organism evidence="6 7">
    <name type="scientific">Thraustotheca clavata</name>
    <dbReference type="NCBI Taxonomy" id="74557"/>
    <lineage>
        <taxon>Eukaryota</taxon>
        <taxon>Sar</taxon>
        <taxon>Stramenopiles</taxon>
        <taxon>Oomycota</taxon>
        <taxon>Saprolegniomycetes</taxon>
        <taxon>Saprolegniales</taxon>
        <taxon>Achlyaceae</taxon>
        <taxon>Thraustotheca</taxon>
    </lineage>
</organism>
<comment type="caution">
    <text evidence="6">The sequence shown here is derived from an EMBL/GenBank/DDBJ whole genome shotgun (WGS) entry which is preliminary data.</text>
</comment>
<dbReference type="PANTHER" id="PTHR22809:SF5">
    <property type="entry name" value="TRNA N(3)-METHYLCYTIDINE METHYLTRANSFERASE METTL6"/>
    <property type="match status" value="1"/>
</dbReference>
<evidence type="ECO:0000256" key="2">
    <source>
        <dbReference type="ARBA" id="ARBA00022603"/>
    </source>
</evidence>
<evidence type="ECO:0000256" key="3">
    <source>
        <dbReference type="ARBA" id="ARBA00022679"/>
    </source>
</evidence>
<keyword evidence="2 4" id="KW-0489">Methyltransferase</keyword>
<evidence type="ECO:0000259" key="5">
    <source>
        <dbReference type="Pfam" id="PF08242"/>
    </source>
</evidence>
<dbReference type="CDD" id="cd02440">
    <property type="entry name" value="AdoMet_MTases"/>
    <property type="match status" value="1"/>
</dbReference>
<dbReference type="InterPro" id="IPR026113">
    <property type="entry name" value="METTL2/6/8-like"/>
</dbReference>
<dbReference type="OrthoDB" id="417697at2759"/>
<keyword evidence="7" id="KW-1185">Reference proteome</keyword>
<evidence type="ECO:0000313" key="7">
    <source>
        <dbReference type="Proteomes" id="UP000243217"/>
    </source>
</evidence>
<dbReference type="InterPro" id="IPR013217">
    <property type="entry name" value="Methyltransf_12"/>
</dbReference>
<gene>
    <name evidence="6" type="ORF">THRCLA_11970</name>
</gene>
<dbReference type="Gene3D" id="3.40.50.150">
    <property type="entry name" value="Vaccinia Virus protein VP39"/>
    <property type="match status" value="1"/>
</dbReference>
<dbReference type="GO" id="GO:0032259">
    <property type="term" value="P:methylation"/>
    <property type="evidence" value="ECO:0007669"/>
    <property type="project" value="UniProtKB-KW"/>
</dbReference>
<evidence type="ECO:0000313" key="6">
    <source>
        <dbReference type="EMBL" id="OQR80621.1"/>
    </source>
</evidence>